<feature type="transmembrane region" description="Helical" evidence="8">
    <location>
        <begin position="405"/>
        <end position="423"/>
    </location>
</feature>
<comment type="similarity">
    <text evidence="2 7">Belongs to the membrane-bound acyltransferase family.</text>
</comment>
<feature type="transmembrane region" description="Helical" evidence="8">
    <location>
        <begin position="443"/>
        <end position="466"/>
    </location>
</feature>
<reference evidence="9" key="1">
    <citation type="journal article" date="2021" name="PeerJ">
        <title>Extensive microbial diversity within the chicken gut microbiome revealed by metagenomics and culture.</title>
        <authorList>
            <person name="Gilroy R."/>
            <person name="Ravi A."/>
            <person name="Getino M."/>
            <person name="Pursley I."/>
            <person name="Horton D.L."/>
            <person name="Alikhan N.F."/>
            <person name="Baker D."/>
            <person name="Gharbi K."/>
            <person name="Hall N."/>
            <person name="Watson M."/>
            <person name="Adriaenssens E.M."/>
            <person name="Foster-Nyarko E."/>
            <person name="Jarju S."/>
            <person name="Secka A."/>
            <person name="Antonio M."/>
            <person name="Oren A."/>
            <person name="Chaudhuri R.R."/>
            <person name="La Ragione R."/>
            <person name="Hildebrand F."/>
            <person name="Pallen M.J."/>
        </authorList>
    </citation>
    <scope>NUCLEOTIDE SEQUENCE</scope>
    <source>
        <strain evidence="9">2239</strain>
    </source>
</reference>
<evidence type="ECO:0000256" key="8">
    <source>
        <dbReference type="SAM" id="Phobius"/>
    </source>
</evidence>
<feature type="transmembrane region" description="Helical" evidence="8">
    <location>
        <begin position="75"/>
        <end position="94"/>
    </location>
</feature>
<evidence type="ECO:0000256" key="1">
    <source>
        <dbReference type="ARBA" id="ARBA00004651"/>
    </source>
</evidence>
<feature type="transmembrane region" description="Helical" evidence="8">
    <location>
        <begin position="6"/>
        <end position="23"/>
    </location>
</feature>
<sequence length="468" mass="52670">MLFSSLVFLWIFLPVVLVLYRFLPGRGKNALLLAASLFFYAWGEPVYILLMLGSITLNYLGGLALAPLSGRRRALVLAAVVATNLLLLGYYKYYGFAADTLAGLFGRQVLPMRDIALPLGISFYTFQSMSYVIDLYRRRIEPQKSWFLLALYISFFPQLVAGPIVRYTDVEAQLRRRTVTTEGFAFGVKRFLYGLSKKVILANCFAAKADEVFALAPDQVGTALAWLGALYYGLQIYYDFSGYSDMAIGLGAMFGFTFPENFDYPYLSASIGEFWRRWHMTLSSWFKEYLYIPLGGNRKGQLRTLFNVCVVFLATGLWHGANWQFVAWGAWYALLQVLERTVLKKPLEKAPRPLARAYTLLCVLFGWVIFRAPGLRAGLLWLKAMVIPAAGFAAWPVSRFIDGRTLVLLAVGLLLCGPAQALWPRFKAALYDRKPAGRAQTALLLALGFACLVLLVSGTYNPFIYFRF</sequence>
<evidence type="ECO:0000256" key="3">
    <source>
        <dbReference type="ARBA" id="ARBA00022475"/>
    </source>
</evidence>
<keyword evidence="6 7" id="KW-0472">Membrane</keyword>
<dbReference type="PANTHER" id="PTHR13285:SF18">
    <property type="entry name" value="PROTEIN-CYSTEINE N-PALMITOYLTRANSFERASE RASP"/>
    <property type="match status" value="1"/>
</dbReference>
<proteinExistence type="inferred from homology"/>
<comment type="subcellular location">
    <subcellularLocation>
        <location evidence="1">Cell membrane</location>
        <topology evidence="1">Multi-pass membrane protein</topology>
    </subcellularLocation>
</comment>
<dbReference type="GO" id="GO:0042121">
    <property type="term" value="P:alginic acid biosynthetic process"/>
    <property type="evidence" value="ECO:0007669"/>
    <property type="project" value="InterPro"/>
</dbReference>
<evidence type="ECO:0000256" key="4">
    <source>
        <dbReference type="ARBA" id="ARBA00022692"/>
    </source>
</evidence>
<dbReference type="GO" id="GO:0005886">
    <property type="term" value="C:plasma membrane"/>
    <property type="evidence" value="ECO:0007669"/>
    <property type="project" value="UniProtKB-SubCell"/>
</dbReference>
<evidence type="ECO:0000313" key="9">
    <source>
        <dbReference type="EMBL" id="HIX05601.1"/>
    </source>
</evidence>
<dbReference type="PIRSF" id="PIRSF500217">
    <property type="entry name" value="AlgI"/>
    <property type="match status" value="1"/>
</dbReference>
<evidence type="ECO:0000256" key="7">
    <source>
        <dbReference type="PIRNR" id="PIRNR016636"/>
    </source>
</evidence>
<feature type="transmembrane region" description="Helical" evidence="8">
    <location>
        <begin position="355"/>
        <end position="372"/>
    </location>
</feature>
<reference evidence="9" key="2">
    <citation type="submission" date="2021-04" db="EMBL/GenBank/DDBJ databases">
        <authorList>
            <person name="Gilroy R."/>
        </authorList>
    </citation>
    <scope>NUCLEOTIDE SEQUENCE</scope>
    <source>
        <strain evidence="9">2239</strain>
    </source>
</reference>
<protein>
    <submittedName>
        <fullName evidence="9">MBOAT family protein</fullName>
    </submittedName>
</protein>
<dbReference type="InterPro" id="IPR051085">
    <property type="entry name" value="MB_O-acyltransferase"/>
</dbReference>
<keyword evidence="7" id="KW-0012">Acyltransferase</keyword>
<dbReference type="InterPro" id="IPR024194">
    <property type="entry name" value="Ac/AlaTfrase_AlgI/DltB"/>
</dbReference>
<dbReference type="Pfam" id="PF03062">
    <property type="entry name" value="MBOAT"/>
    <property type="match status" value="1"/>
</dbReference>
<keyword evidence="4 8" id="KW-0812">Transmembrane</keyword>
<feature type="transmembrane region" description="Helical" evidence="8">
    <location>
        <begin position="145"/>
        <end position="167"/>
    </location>
</feature>
<organism evidence="9 10">
    <name type="scientific">Candidatus Allofournierella pullicola</name>
    <dbReference type="NCBI Taxonomy" id="2838596"/>
    <lineage>
        <taxon>Bacteria</taxon>
        <taxon>Bacillati</taxon>
        <taxon>Bacillota</taxon>
        <taxon>Clostridia</taxon>
        <taxon>Eubacteriales</taxon>
        <taxon>Oscillospiraceae</taxon>
        <taxon>Allofournierella</taxon>
    </lineage>
</organism>
<accession>A0A9D1V3S0</accession>
<keyword evidence="7" id="KW-0808">Transferase</keyword>
<dbReference type="PIRSF" id="PIRSF016636">
    <property type="entry name" value="AlgI_DltB"/>
    <property type="match status" value="1"/>
</dbReference>
<comment type="caution">
    <text evidence="9">The sequence shown here is derived from an EMBL/GenBank/DDBJ whole genome shotgun (WGS) entry which is preliminary data.</text>
</comment>
<feature type="transmembrane region" description="Helical" evidence="8">
    <location>
        <begin position="302"/>
        <end position="319"/>
    </location>
</feature>
<dbReference type="AlphaFoldDB" id="A0A9D1V3S0"/>
<feature type="transmembrane region" description="Helical" evidence="8">
    <location>
        <begin position="378"/>
        <end position="398"/>
    </location>
</feature>
<keyword evidence="3 7" id="KW-1003">Cell membrane</keyword>
<evidence type="ECO:0000256" key="5">
    <source>
        <dbReference type="ARBA" id="ARBA00022989"/>
    </source>
</evidence>
<dbReference type="GO" id="GO:0016746">
    <property type="term" value="F:acyltransferase activity"/>
    <property type="evidence" value="ECO:0007669"/>
    <property type="project" value="UniProtKB-KW"/>
</dbReference>
<dbReference type="PANTHER" id="PTHR13285">
    <property type="entry name" value="ACYLTRANSFERASE"/>
    <property type="match status" value="1"/>
</dbReference>
<name>A0A9D1V3S0_9FIRM</name>
<gene>
    <name evidence="9" type="ORF">H9865_05800</name>
</gene>
<evidence type="ECO:0000313" key="10">
    <source>
        <dbReference type="Proteomes" id="UP000824193"/>
    </source>
</evidence>
<dbReference type="InterPro" id="IPR028362">
    <property type="entry name" value="AlgI"/>
</dbReference>
<evidence type="ECO:0000256" key="2">
    <source>
        <dbReference type="ARBA" id="ARBA00010323"/>
    </source>
</evidence>
<dbReference type="InterPro" id="IPR004299">
    <property type="entry name" value="MBOAT_fam"/>
</dbReference>
<dbReference type="EMBL" id="DXFW01000016">
    <property type="protein sequence ID" value="HIX05601.1"/>
    <property type="molecule type" value="Genomic_DNA"/>
</dbReference>
<keyword evidence="5 8" id="KW-1133">Transmembrane helix</keyword>
<evidence type="ECO:0000256" key="6">
    <source>
        <dbReference type="ARBA" id="ARBA00023136"/>
    </source>
</evidence>
<dbReference type="Proteomes" id="UP000824193">
    <property type="component" value="Unassembled WGS sequence"/>
</dbReference>